<feature type="transmembrane region" description="Helical" evidence="1">
    <location>
        <begin position="80"/>
        <end position="102"/>
    </location>
</feature>
<keyword evidence="1" id="KW-1133">Transmembrane helix</keyword>
<dbReference type="InterPro" id="IPR026414">
    <property type="entry name" value="ExosoTase_F-assoc_memb"/>
</dbReference>
<name>A0A376BZJ4_9FLAO</name>
<dbReference type="RefSeq" id="WP_002686480.1">
    <property type="nucleotide sequence ID" value="NZ_UFTJ01000001.1"/>
</dbReference>
<protein>
    <submittedName>
        <fullName evidence="2">Exosortase F-associated protein</fullName>
    </submittedName>
</protein>
<evidence type="ECO:0000313" key="3">
    <source>
        <dbReference type="Proteomes" id="UP000255515"/>
    </source>
</evidence>
<evidence type="ECO:0000313" key="2">
    <source>
        <dbReference type="EMBL" id="SSZ47108.1"/>
    </source>
</evidence>
<dbReference type="AlphaFoldDB" id="A0A376BZJ4"/>
<organism evidence="2 3">
    <name type="scientific">Bergeyella zoohelcum</name>
    <dbReference type="NCBI Taxonomy" id="1015"/>
    <lineage>
        <taxon>Bacteria</taxon>
        <taxon>Pseudomonadati</taxon>
        <taxon>Bacteroidota</taxon>
        <taxon>Flavobacteriia</taxon>
        <taxon>Flavobacteriales</taxon>
        <taxon>Weeksellaceae</taxon>
        <taxon>Bergeyella</taxon>
    </lineage>
</organism>
<feature type="transmembrane region" description="Helical" evidence="1">
    <location>
        <begin position="57"/>
        <end position="75"/>
    </location>
</feature>
<dbReference type="Proteomes" id="UP000255515">
    <property type="component" value="Unassembled WGS sequence"/>
</dbReference>
<evidence type="ECO:0000256" key="1">
    <source>
        <dbReference type="SAM" id="Phobius"/>
    </source>
</evidence>
<proteinExistence type="predicted"/>
<accession>A0A376BZJ4</accession>
<keyword evidence="1" id="KW-0812">Transmembrane</keyword>
<feature type="transmembrane region" description="Helical" evidence="1">
    <location>
        <begin position="108"/>
        <end position="137"/>
    </location>
</feature>
<dbReference type="NCBIfam" id="TIGR04127">
    <property type="entry name" value="flavo_near_exo"/>
    <property type="match status" value="1"/>
</dbReference>
<keyword evidence="1" id="KW-0472">Membrane</keyword>
<sequence>MKWTSIIVCIASILGLISVRAFEGEWFYDPMLQYFKEAQFSMSLPHYEGVKLSFHHLYRFLLNSIFSLGLIYGLYKNINYLKISIIIMWMSFLLCYPFYYYMLETDMAFGYAVAFFLRRLVIQPMPLFLLIPLFYYLRKKQM</sequence>
<dbReference type="EMBL" id="UFTJ01000001">
    <property type="protein sequence ID" value="SSZ47108.1"/>
    <property type="molecule type" value="Genomic_DNA"/>
</dbReference>
<reference evidence="2 3" key="1">
    <citation type="submission" date="2018-06" db="EMBL/GenBank/DDBJ databases">
        <authorList>
            <consortium name="Pathogen Informatics"/>
            <person name="Doyle S."/>
        </authorList>
    </citation>
    <scope>NUCLEOTIDE SEQUENCE [LARGE SCALE GENOMIC DNA]</scope>
    <source>
        <strain evidence="2 3">NCTC11661</strain>
    </source>
</reference>
<gene>
    <name evidence="2" type="ORF">NCTC11661_00771</name>
</gene>